<dbReference type="InterPro" id="IPR003140">
    <property type="entry name" value="PLipase/COase/thioEstase"/>
</dbReference>
<keyword evidence="5" id="KW-1185">Reference proteome</keyword>
<dbReference type="Gene3D" id="3.40.50.1820">
    <property type="entry name" value="alpha/beta hydrolase"/>
    <property type="match status" value="1"/>
</dbReference>
<organism evidence="4 5">
    <name type="scientific">Antarcticibacterium flavum</name>
    <dbReference type="NCBI Taxonomy" id="2058175"/>
    <lineage>
        <taxon>Bacteria</taxon>
        <taxon>Pseudomonadati</taxon>
        <taxon>Bacteroidota</taxon>
        <taxon>Flavobacteriia</taxon>
        <taxon>Flavobacteriales</taxon>
        <taxon>Flavobacteriaceae</taxon>
        <taxon>Antarcticibacterium</taxon>
    </lineage>
</organism>
<evidence type="ECO:0000313" key="4">
    <source>
        <dbReference type="EMBL" id="QCY68441.1"/>
    </source>
</evidence>
<dbReference type="RefSeq" id="WP_139065016.1">
    <property type="nucleotide sequence ID" value="NZ_CP040812.1"/>
</dbReference>
<dbReference type="AlphaFoldDB" id="A0A5B7X1F4"/>
<name>A0A5B7X1F4_9FLAO</name>
<dbReference type="InterPro" id="IPR050565">
    <property type="entry name" value="LYPA1-2/EST-like"/>
</dbReference>
<evidence type="ECO:0000313" key="5">
    <source>
        <dbReference type="Proteomes" id="UP000309016"/>
    </source>
</evidence>
<reference evidence="4 5" key="1">
    <citation type="submission" date="2019-06" db="EMBL/GenBank/DDBJ databases">
        <title>Complete genome sequence of Antarcticibacterium flavum KCTC 52984T from an Antarctic marine sediment.</title>
        <authorList>
            <person name="Lee Y.M."/>
            <person name="Shin S.C."/>
        </authorList>
    </citation>
    <scope>NUCLEOTIDE SEQUENCE [LARGE SCALE GENOMIC DNA]</scope>
    <source>
        <strain evidence="4 5">KCTC 52984</strain>
    </source>
</reference>
<dbReference type="InterPro" id="IPR029058">
    <property type="entry name" value="AB_hydrolase_fold"/>
</dbReference>
<dbReference type="KEGG" id="afla:FHG64_03015"/>
<dbReference type="PANTHER" id="PTHR10655">
    <property type="entry name" value="LYSOPHOSPHOLIPASE-RELATED"/>
    <property type="match status" value="1"/>
</dbReference>
<dbReference type="Pfam" id="PF02230">
    <property type="entry name" value="Abhydrolase_2"/>
    <property type="match status" value="1"/>
</dbReference>
<dbReference type="OrthoDB" id="9801763at2"/>
<keyword evidence="2" id="KW-0378">Hydrolase</keyword>
<evidence type="ECO:0000256" key="2">
    <source>
        <dbReference type="ARBA" id="ARBA00022801"/>
    </source>
</evidence>
<dbReference type="Proteomes" id="UP000309016">
    <property type="component" value="Chromosome"/>
</dbReference>
<dbReference type="SUPFAM" id="SSF53474">
    <property type="entry name" value="alpha/beta-Hydrolases"/>
    <property type="match status" value="1"/>
</dbReference>
<feature type="domain" description="Phospholipase/carboxylesterase/thioesterase" evidence="3">
    <location>
        <begin position="14"/>
        <end position="202"/>
    </location>
</feature>
<proteinExistence type="inferred from homology"/>
<dbReference type="EMBL" id="CP040812">
    <property type="protein sequence ID" value="QCY68441.1"/>
    <property type="molecule type" value="Genomic_DNA"/>
</dbReference>
<dbReference type="PANTHER" id="PTHR10655:SF17">
    <property type="entry name" value="LYSOPHOSPHOLIPASE-LIKE PROTEIN 1"/>
    <property type="match status" value="1"/>
</dbReference>
<sequence length="204" mass="22465">MHTKNILTAGKDLKDAKKAMIFLHGRGGTAQDILSLADHLPVEDFALFAPQATGNTWYPYSFLAPPAQNEPGLSSALEILKDLLDEIQLQGIAAENIYFAGFSQGACLTAEFVTRNASRYGGVIIFTGGLIGDRIYENYKGDFAGTPVFIGSGNPDAHVPVERVKETQQIMQEMNARVEVKIYDNRPHTISRDEIELAVKFIFE</sequence>
<evidence type="ECO:0000259" key="3">
    <source>
        <dbReference type="Pfam" id="PF02230"/>
    </source>
</evidence>
<dbReference type="GO" id="GO:0016787">
    <property type="term" value="F:hydrolase activity"/>
    <property type="evidence" value="ECO:0007669"/>
    <property type="project" value="UniProtKB-KW"/>
</dbReference>
<accession>A0A5B7X1F4</accession>
<comment type="similarity">
    <text evidence="1">Belongs to the AB hydrolase superfamily. AB hydrolase 2 family.</text>
</comment>
<protein>
    <submittedName>
        <fullName evidence="4">Phospholipase</fullName>
    </submittedName>
</protein>
<gene>
    <name evidence="4" type="ORF">FHG64_03015</name>
</gene>
<evidence type="ECO:0000256" key="1">
    <source>
        <dbReference type="ARBA" id="ARBA00006499"/>
    </source>
</evidence>